<evidence type="ECO:0000313" key="6">
    <source>
        <dbReference type="Proteomes" id="UP000241346"/>
    </source>
</evidence>
<evidence type="ECO:0000313" key="5">
    <source>
        <dbReference type="EMBL" id="PSW12364.1"/>
    </source>
</evidence>
<dbReference type="CDD" id="cd01392">
    <property type="entry name" value="HTH_LacI"/>
    <property type="match status" value="1"/>
</dbReference>
<gene>
    <name evidence="5" type="ORF">C9J01_14440</name>
</gene>
<keyword evidence="1" id="KW-0805">Transcription regulation</keyword>
<dbReference type="Gene3D" id="3.40.50.2300">
    <property type="match status" value="2"/>
</dbReference>
<keyword evidence="3" id="KW-0804">Transcription</keyword>
<dbReference type="SUPFAM" id="SSF53822">
    <property type="entry name" value="Periplasmic binding protein-like I"/>
    <property type="match status" value="1"/>
</dbReference>
<dbReference type="PANTHER" id="PTHR30146">
    <property type="entry name" value="LACI-RELATED TRANSCRIPTIONAL REPRESSOR"/>
    <property type="match status" value="1"/>
</dbReference>
<dbReference type="InterPro" id="IPR028082">
    <property type="entry name" value="Peripla_BP_I"/>
</dbReference>
<reference evidence="5 6" key="1">
    <citation type="submission" date="2018-03" db="EMBL/GenBank/DDBJ databases">
        <title>Whole genome sequencing of Histamine producing bacteria.</title>
        <authorList>
            <person name="Butler K."/>
        </authorList>
    </citation>
    <scope>NUCLEOTIDE SEQUENCE [LARGE SCALE GENOMIC DNA]</scope>
    <source>
        <strain evidence="5 6">DSM 19138</strain>
    </source>
</reference>
<organism evidence="5 6">
    <name type="scientific">Photobacterium rosenbergii</name>
    <dbReference type="NCBI Taxonomy" id="294936"/>
    <lineage>
        <taxon>Bacteria</taxon>
        <taxon>Pseudomonadati</taxon>
        <taxon>Pseudomonadota</taxon>
        <taxon>Gammaproteobacteria</taxon>
        <taxon>Vibrionales</taxon>
        <taxon>Vibrionaceae</taxon>
        <taxon>Photobacterium</taxon>
    </lineage>
</organism>
<dbReference type="GO" id="GO:0000976">
    <property type="term" value="F:transcription cis-regulatory region binding"/>
    <property type="evidence" value="ECO:0007669"/>
    <property type="project" value="TreeGrafter"/>
</dbReference>
<dbReference type="InterPro" id="IPR000843">
    <property type="entry name" value="HTH_LacI"/>
</dbReference>
<dbReference type="AlphaFoldDB" id="A0A2T3NDS6"/>
<evidence type="ECO:0000256" key="3">
    <source>
        <dbReference type="ARBA" id="ARBA00023163"/>
    </source>
</evidence>
<dbReference type="Pfam" id="PF00532">
    <property type="entry name" value="Peripla_BP_1"/>
    <property type="match status" value="1"/>
</dbReference>
<comment type="caution">
    <text evidence="5">The sequence shown here is derived from an EMBL/GenBank/DDBJ whole genome shotgun (WGS) entry which is preliminary data.</text>
</comment>
<evidence type="ECO:0000256" key="2">
    <source>
        <dbReference type="ARBA" id="ARBA00023125"/>
    </source>
</evidence>
<dbReference type="SUPFAM" id="SSF47413">
    <property type="entry name" value="lambda repressor-like DNA-binding domains"/>
    <property type="match status" value="1"/>
</dbReference>
<feature type="domain" description="HTH lacI-type" evidence="4">
    <location>
        <begin position="4"/>
        <end position="58"/>
    </location>
</feature>
<dbReference type="Proteomes" id="UP000241346">
    <property type="component" value="Unassembled WGS sequence"/>
</dbReference>
<dbReference type="Pfam" id="PF00356">
    <property type="entry name" value="LacI"/>
    <property type="match status" value="1"/>
</dbReference>
<sequence>MAKPTIHDVAKLCGVSATTVSLTLRGKGRISEHTRERIFSAIEELGYVYNQSAANLSSKKSNLVGLVLHDITNPIYNQLTAGISHKLDSDGYLLFLANCESDADKQQRFIESLMSQNTSGLVVCPAKRLDTDYLHALKRRNVPVVFAVRSPDLDEYDFVGIDNFKGAQIATDYLLGLGHSKIGFVGNLIGSKTASHRVSGYMGRLMEQGLEPDYQLVRSCENNSRQQGYVETLHLLNERPDVTALVCYTDTIAYGAMRALAERGLRVGEDIAVIGFDDLPESAETVPPLTTVSACAKELGRTAAEALLLRINGSEEPAKQIILSPRLTIRQSCGEHLHQSQKSNAMA</sequence>
<accession>A0A2T3NDS6</accession>
<dbReference type="EMBL" id="PYMB01000005">
    <property type="protein sequence ID" value="PSW12364.1"/>
    <property type="molecule type" value="Genomic_DNA"/>
</dbReference>
<keyword evidence="2" id="KW-0238">DNA-binding</keyword>
<dbReference type="PROSITE" id="PS50932">
    <property type="entry name" value="HTH_LACI_2"/>
    <property type="match status" value="1"/>
</dbReference>
<dbReference type="CDD" id="cd06289">
    <property type="entry name" value="PBP1_MalI-like"/>
    <property type="match status" value="1"/>
</dbReference>
<evidence type="ECO:0000256" key="1">
    <source>
        <dbReference type="ARBA" id="ARBA00023015"/>
    </source>
</evidence>
<proteinExistence type="predicted"/>
<protein>
    <submittedName>
        <fullName evidence="5">LacI family transcriptional regulator</fullName>
    </submittedName>
</protein>
<dbReference type="GO" id="GO:0003700">
    <property type="term" value="F:DNA-binding transcription factor activity"/>
    <property type="evidence" value="ECO:0007669"/>
    <property type="project" value="TreeGrafter"/>
</dbReference>
<dbReference type="InterPro" id="IPR001761">
    <property type="entry name" value="Peripla_BP/Lac1_sug-bd_dom"/>
</dbReference>
<name>A0A2T3NDS6_9GAMM</name>
<dbReference type="SMART" id="SM00354">
    <property type="entry name" value="HTH_LACI"/>
    <property type="match status" value="1"/>
</dbReference>
<dbReference type="OrthoDB" id="9798934at2"/>
<dbReference type="RefSeq" id="WP_107298854.1">
    <property type="nucleotide sequence ID" value="NZ_PYMB01000005.1"/>
</dbReference>
<dbReference type="PANTHER" id="PTHR30146:SF109">
    <property type="entry name" value="HTH-TYPE TRANSCRIPTIONAL REGULATOR GALS"/>
    <property type="match status" value="1"/>
</dbReference>
<evidence type="ECO:0000259" key="4">
    <source>
        <dbReference type="PROSITE" id="PS50932"/>
    </source>
</evidence>
<dbReference type="Gene3D" id="1.10.260.40">
    <property type="entry name" value="lambda repressor-like DNA-binding domains"/>
    <property type="match status" value="1"/>
</dbReference>
<dbReference type="InterPro" id="IPR010982">
    <property type="entry name" value="Lambda_DNA-bd_dom_sf"/>
</dbReference>